<feature type="transmembrane region" description="Helical" evidence="9">
    <location>
        <begin position="74"/>
        <end position="96"/>
    </location>
</feature>
<keyword evidence="4" id="KW-0050">Antiport</keyword>
<sequence>MELVLISVAFSFGWAAQRCLLPPLVGFLVAGFVLHALGYQSTTAITTLSDLGVILLLFTIGLKLDVKSLLSKEIWGGATLHNLLSSLWFILALMALKWLGLTVLHDLSLGQISLLAFALSFSSTVFAVKSLEEKGGMNATYGKLAIGVLIMQDIFAVLFLTASKGEWPQWYAFALLALPLIRPLLYRLFDQVGHGEMLVLFAMFLALVVGAGLFELVGLKGDLGALILGILLSGHARASEMSKSLFNLKELFLICFFLNIGLEQTPTWTGLGIAALLMLLLPVKGAIYYGIFYGFKFRIRTTLLATLSLFNFSEFGLIVTGLAYKQGWLPGEMMVVMAFAVSLSFILAAPINQWGSRWYRQHSGQLKEWTPEQLHYKDKMIDLGKAEVLVLGMGRVGTGAYDEITQYYGNIAIGVDIRRDTIESQTAQGRNVIRGDASDSDFWDRIFSRNRIRLVLVAMPNQEANQQAIEQLRHSGFTGKVAAVAKYADDIESLTSLGADAVFNIYREAGGGFARDVLSHFGHHIESPKI</sequence>
<feature type="transmembrane region" description="Helical" evidence="9">
    <location>
        <begin position="268"/>
        <end position="291"/>
    </location>
</feature>
<dbReference type="SUPFAM" id="SSF51735">
    <property type="entry name" value="NAD(P)-binding Rossmann-fold domains"/>
    <property type="match status" value="1"/>
</dbReference>
<evidence type="ECO:0000256" key="3">
    <source>
        <dbReference type="ARBA" id="ARBA00022448"/>
    </source>
</evidence>
<keyword evidence="5 9" id="KW-0812">Transmembrane</keyword>
<protein>
    <submittedName>
        <fullName evidence="11">Glutathione-regulated potassium-efflux system protein KefC</fullName>
    </submittedName>
</protein>
<feature type="domain" description="RCK N-terminal" evidence="10">
    <location>
        <begin position="385"/>
        <end position="503"/>
    </location>
</feature>
<reference evidence="11" key="1">
    <citation type="submission" date="2021-11" db="EMBL/GenBank/DDBJ databases">
        <authorList>
            <person name="Rodrigo-Torres L."/>
            <person name="Arahal R. D."/>
            <person name="Lucena T."/>
        </authorList>
    </citation>
    <scope>NUCLEOTIDE SEQUENCE</scope>
    <source>
        <strain evidence="11">CECT 7929</strain>
    </source>
</reference>
<evidence type="ECO:0000256" key="7">
    <source>
        <dbReference type="ARBA" id="ARBA00023065"/>
    </source>
</evidence>
<keyword evidence="8 9" id="KW-0472">Membrane</keyword>
<accession>A0ABM8ZUA5</accession>
<comment type="similarity">
    <text evidence="2">Belongs to the monovalent cation:proton antiporter 2 (CPA2) transporter (TC 2.A.37) family.</text>
</comment>
<dbReference type="PROSITE" id="PS51201">
    <property type="entry name" value="RCK_N"/>
    <property type="match status" value="1"/>
</dbReference>
<gene>
    <name evidence="11" type="primary">kefC_2</name>
    <name evidence="11" type="ORF">VST7929_01779</name>
</gene>
<dbReference type="Pfam" id="PF02254">
    <property type="entry name" value="TrkA_N"/>
    <property type="match status" value="1"/>
</dbReference>
<feature type="transmembrane region" description="Helical" evidence="9">
    <location>
        <begin position="303"/>
        <end position="324"/>
    </location>
</feature>
<feature type="transmembrane region" description="Helical" evidence="9">
    <location>
        <begin position="108"/>
        <end position="128"/>
    </location>
</feature>
<feature type="transmembrane region" description="Helical" evidence="9">
    <location>
        <begin position="168"/>
        <end position="185"/>
    </location>
</feature>
<evidence type="ECO:0000256" key="1">
    <source>
        <dbReference type="ARBA" id="ARBA00004141"/>
    </source>
</evidence>
<comment type="subcellular location">
    <subcellularLocation>
        <location evidence="1">Membrane</location>
        <topology evidence="1">Multi-pass membrane protein</topology>
    </subcellularLocation>
</comment>
<dbReference type="PANTHER" id="PTHR42751">
    <property type="entry name" value="SODIUM/HYDROGEN EXCHANGER FAMILY/TRKA DOMAIN PROTEIN"/>
    <property type="match status" value="1"/>
</dbReference>
<dbReference type="RefSeq" id="WP_237466319.1">
    <property type="nucleotide sequence ID" value="NZ_CAKLDI010000001.1"/>
</dbReference>
<evidence type="ECO:0000256" key="8">
    <source>
        <dbReference type="ARBA" id="ARBA00023136"/>
    </source>
</evidence>
<evidence type="ECO:0000259" key="10">
    <source>
        <dbReference type="PROSITE" id="PS51201"/>
    </source>
</evidence>
<dbReference type="InterPro" id="IPR003148">
    <property type="entry name" value="RCK_N"/>
</dbReference>
<organism evidence="11 12">
    <name type="scientific">Vibrio stylophorae</name>
    <dbReference type="NCBI Taxonomy" id="659351"/>
    <lineage>
        <taxon>Bacteria</taxon>
        <taxon>Pseudomonadati</taxon>
        <taxon>Pseudomonadota</taxon>
        <taxon>Gammaproteobacteria</taxon>
        <taxon>Vibrionales</taxon>
        <taxon>Vibrionaceae</taxon>
        <taxon>Vibrio</taxon>
    </lineage>
</organism>
<dbReference type="Gene3D" id="3.40.50.720">
    <property type="entry name" value="NAD(P)-binding Rossmann-like Domain"/>
    <property type="match status" value="1"/>
</dbReference>
<name>A0ABM8ZUA5_9VIBR</name>
<dbReference type="Gene3D" id="1.20.1530.20">
    <property type="match status" value="1"/>
</dbReference>
<feature type="transmembrane region" description="Helical" evidence="9">
    <location>
        <begin position="197"/>
        <end position="217"/>
    </location>
</feature>
<dbReference type="InterPro" id="IPR006153">
    <property type="entry name" value="Cation/H_exchanger_TM"/>
</dbReference>
<evidence type="ECO:0000256" key="2">
    <source>
        <dbReference type="ARBA" id="ARBA00005551"/>
    </source>
</evidence>
<dbReference type="InterPro" id="IPR038770">
    <property type="entry name" value="Na+/solute_symporter_sf"/>
</dbReference>
<evidence type="ECO:0000313" key="11">
    <source>
        <dbReference type="EMBL" id="CAH0533902.1"/>
    </source>
</evidence>
<evidence type="ECO:0000313" key="12">
    <source>
        <dbReference type="Proteomes" id="UP000838672"/>
    </source>
</evidence>
<evidence type="ECO:0000256" key="4">
    <source>
        <dbReference type="ARBA" id="ARBA00022449"/>
    </source>
</evidence>
<keyword evidence="7" id="KW-0406">Ion transport</keyword>
<evidence type="ECO:0000256" key="5">
    <source>
        <dbReference type="ARBA" id="ARBA00022692"/>
    </source>
</evidence>
<dbReference type="InterPro" id="IPR036291">
    <property type="entry name" value="NAD(P)-bd_dom_sf"/>
</dbReference>
<proteinExistence type="inferred from homology"/>
<dbReference type="EMBL" id="CAKLDI010000001">
    <property type="protein sequence ID" value="CAH0533902.1"/>
    <property type="molecule type" value="Genomic_DNA"/>
</dbReference>
<evidence type="ECO:0000256" key="6">
    <source>
        <dbReference type="ARBA" id="ARBA00022989"/>
    </source>
</evidence>
<dbReference type="PANTHER" id="PTHR42751:SF1">
    <property type="entry name" value="CATION_PROTON ANTIPORTER YBAL-RELATED"/>
    <property type="match status" value="1"/>
</dbReference>
<dbReference type="Proteomes" id="UP000838672">
    <property type="component" value="Unassembled WGS sequence"/>
</dbReference>
<evidence type="ECO:0000256" key="9">
    <source>
        <dbReference type="SAM" id="Phobius"/>
    </source>
</evidence>
<feature type="transmembrane region" description="Helical" evidence="9">
    <location>
        <begin position="140"/>
        <end position="162"/>
    </location>
</feature>
<keyword evidence="6 9" id="KW-1133">Transmembrane helix</keyword>
<comment type="caution">
    <text evidence="11">The sequence shown here is derived from an EMBL/GenBank/DDBJ whole genome shotgun (WGS) entry which is preliminary data.</text>
</comment>
<feature type="transmembrane region" description="Helical" evidence="9">
    <location>
        <begin position="39"/>
        <end position="62"/>
    </location>
</feature>
<keyword evidence="12" id="KW-1185">Reference proteome</keyword>
<keyword evidence="3" id="KW-0813">Transport</keyword>
<feature type="transmembrane region" description="Helical" evidence="9">
    <location>
        <begin position="330"/>
        <end position="351"/>
    </location>
</feature>
<dbReference type="Pfam" id="PF00999">
    <property type="entry name" value="Na_H_Exchanger"/>
    <property type="match status" value="1"/>
</dbReference>